<evidence type="ECO:0000313" key="4">
    <source>
        <dbReference type="Proteomes" id="UP001165121"/>
    </source>
</evidence>
<dbReference type="GO" id="GO:0005096">
    <property type="term" value="F:GTPase activator activity"/>
    <property type="evidence" value="ECO:0007669"/>
    <property type="project" value="UniProtKB-KW"/>
</dbReference>
<dbReference type="InterPro" id="IPR036936">
    <property type="entry name" value="CRIB_dom_sf"/>
</dbReference>
<feature type="compositionally biased region" description="Low complexity" evidence="2">
    <location>
        <begin position="239"/>
        <end position="249"/>
    </location>
</feature>
<feature type="region of interest" description="Disordered" evidence="2">
    <location>
        <begin position="239"/>
        <end position="294"/>
    </location>
</feature>
<dbReference type="Proteomes" id="UP001165121">
    <property type="component" value="Unassembled WGS sequence"/>
</dbReference>
<protein>
    <submittedName>
        <fullName evidence="3">Unnamed protein product</fullName>
    </submittedName>
</protein>
<dbReference type="AlphaFoldDB" id="A0A9W6X9Q1"/>
<feature type="compositionally biased region" description="Acidic residues" evidence="2">
    <location>
        <begin position="12"/>
        <end position="23"/>
    </location>
</feature>
<dbReference type="OrthoDB" id="185175at2759"/>
<feature type="region of interest" description="Disordered" evidence="2">
    <location>
        <begin position="1"/>
        <end position="23"/>
    </location>
</feature>
<dbReference type="InterPro" id="IPR044785">
    <property type="entry name" value="RopGAP1-5"/>
</dbReference>
<feature type="compositionally biased region" description="Basic and acidic residues" evidence="2">
    <location>
        <begin position="1"/>
        <end position="11"/>
    </location>
</feature>
<comment type="caution">
    <text evidence="3">The sequence shown here is derived from an EMBL/GenBank/DDBJ whole genome shotgun (WGS) entry which is preliminary data.</text>
</comment>
<dbReference type="Gene3D" id="3.90.810.10">
    <property type="entry name" value="CRIB domain"/>
    <property type="match status" value="1"/>
</dbReference>
<dbReference type="PANTHER" id="PTHR23177">
    <property type="entry name" value="MKIAA1688 PROTEIN"/>
    <property type="match status" value="1"/>
</dbReference>
<dbReference type="EMBL" id="BSXT01000798">
    <property type="protein sequence ID" value="GMF34222.1"/>
    <property type="molecule type" value="Genomic_DNA"/>
</dbReference>
<evidence type="ECO:0000256" key="1">
    <source>
        <dbReference type="ARBA" id="ARBA00022468"/>
    </source>
</evidence>
<gene>
    <name evidence="3" type="ORF">Pfra01_000873700</name>
</gene>
<sequence>MLSEIEARDKDEDSGDDETAADDDGDESKYFLICARHRLVLPGASCGRMVTEAVLYTTVAAVHRHRQDRQLTEPDALAMPAAVLEAARNRRILPPCTWQPVSFGAWAQVHICVEIDQQTSEACFRIVVWILESGTIVVNDILGTECCWWRSACDDIAFRRLTGPGDPFIDFDALCLMGTGVLKLVKKLMRANIDLQSVSFGLDLLHHRLWLMMQQLVMAWQGLGLHSIHYPARAPRIYSETTPSSPSSSRIADLSPHRTLPKEEEDSPPSCEEQQENLRQQQLEFGERPNSTDYDRAISEDLKMCNADAMEEHNNQIDEYIDHKETSPIALLEASGGIDMGSGVPTQKRSRGEWISRPYKLRVGTHVTYNAEFARFEGLPDAWRKLNQQFGLPLEMVLKREVEGYESKLPAVLVMMKTCFLAHNGARTEGVFRLAPDKQEYTAVKHSINDALPTLHQAVTLWLLDLMNEVVQYEHENWMTAKSMGTAYPQISMPSSRVAKLLYFRTSAIVMAPNLLSIKGAEAAVVVAAYRQVADFVQLLLHARQQVAASNRAQLDDKYSHDI</sequence>
<keyword evidence="1" id="KW-0343">GTPase activation</keyword>
<proteinExistence type="predicted"/>
<dbReference type="PANTHER" id="PTHR23177:SF35">
    <property type="entry name" value="RHO GTPASE-ACTIVATING PROTEIN GACA"/>
    <property type="match status" value="1"/>
</dbReference>
<keyword evidence="4" id="KW-1185">Reference proteome</keyword>
<organism evidence="3 4">
    <name type="scientific">Phytophthora fragariaefolia</name>
    <dbReference type="NCBI Taxonomy" id="1490495"/>
    <lineage>
        <taxon>Eukaryota</taxon>
        <taxon>Sar</taxon>
        <taxon>Stramenopiles</taxon>
        <taxon>Oomycota</taxon>
        <taxon>Peronosporomycetes</taxon>
        <taxon>Peronosporales</taxon>
        <taxon>Peronosporaceae</taxon>
        <taxon>Phytophthora</taxon>
    </lineage>
</organism>
<accession>A0A9W6X9Q1</accession>
<evidence type="ECO:0000256" key="2">
    <source>
        <dbReference type="SAM" id="MobiDB-lite"/>
    </source>
</evidence>
<evidence type="ECO:0000313" key="3">
    <source>
        <dbReference type="EMBL" id="GMF34222.1"/>
    </source>
</evidence>
<reference evidence="3" key="1">
    <citation type="submission" date="2023-04" db="EMBL/GenBank/DDBJ databases">
        <title>Phytophthora fragariaefolia NBRC 109709.</title>
        <authorList>
            <person name="Ichikawa N."/>
            <person name="Sato H."/>
            <person name="Tonouchi N."/>
        </authorList>
    </citation>
    <scope>NUCLEOTIDE SEQUENCE</scope>
    <source>
        <strain evidence="3">NBRC 109709</strain>
    </source>
</reference>
<dbReference type="Gene3D" id="1.10.555.10">
    <property type="entry name" value="Rho GTPase activation protein"/>
    <property type="match status" value="1"/>
</dbReference>
<dbReference type="InterPro" id="IPR008936">
    <property type="entry name" value="Rho_GTPase_activation_prot"/>
</dbReference>
<name>A0A9W6X9Q1_9STRA</name>
<dbReference type="SUPFAM" id="SSF48350">
    <property type="entry name" value="GTPase activation domain, GAP"/>
    <property type="match status" value="1"/>
</dbReference>